<sequence>MMVALFCLMCRGMRMMPLALWLAIVAGGVPGSAAAQNCQMPPDLMAVARTLAALPVDLPDLPPAMSARLAQQMLSVSEARILNTLKDSGLHSISPVAVDVLAEAERLAGGAAFQPARLSALLRKLDEQSMLACVDNGKSIFQNGQQGRSGGFFDEKGFSWSEVNKRAEEEKLFAAGAVVFAMVGFISMLVLIDSGFRWIMALLYNRKACRIPADLKVGDKVIDGLVVTLGRGGCRFHPIDTMAFDAALADIRGTAVRLLIEDEEIEVRCSGIYDSVTDFRFERSITIKHQRALLVHSTISPYYIRKSRDGGAKAVEGLI</sequence>
<dbReference type="EMBL" id="FZON01000015">
    <property type="protein sequence ID" value="SNS43727.1"/>
    <property type="molecule type" value="Genomic_DNA"/>
</dbReference>
<accession>A0A239EGG6</accession>
<evidence type="ECO:0000256" key="1">
    <source>
        <dbReference type="SAM" id="Phobius"/>
    </source>
</evidence>
<dbReference type="AlphaFoldDB" id="A0A239EGG6"/>
<name>A0A239EGG6_9RHOB</name>
<reference evidence="3 4" key="1">
    <citation type="submission" date="2017-06" db="EMBL/GenBank/DDBJ databases">
        <authorList>
            <person name="Kim H.J."/>
            <person name="Triplett B.A."/>
        </authorList>
    </citation>
    <scope>NUCLEOTIDE SEQUENCE [LARGE SCALE GENOMIC DNA]</scope>
    <source>
        <strain evidence="3 4">DSM 11445</strain>
    </source>
</reference>
<gene>
    <name evidence="3" type="ORF">SAMN04488078_101518</name>
</gene>
<evidence type="ECO:0000313" key="3">
    <source>
        <dbReference type="EMBL" id="SNS43727.1"/>
    </source>
</evidence>
<proteinExistence type="predicted"/>
<dbReference type="Proteomes" id="UP000198440">
    <property type="component" value="Unassembled WGS sequence"/>
</dbReference>
<keyword evidence="1" id="KW-0472">Membrane</keyword>
<protein>
    <submittedName>
        <fullName evidence="3">Uncharacterized protein</fullName>
    </submittedName>
</protein>
<keyword evidence="1" id="KW-0812">Transmembrane</keyword>
<keyword evidence="1" id="KW-1133">Transmembrane helix</keyword>
<evidence type="ECO:0000256" key="2">
    <source>
        <dbReference type="SAM" id="SignalP"/>
    </source>
</evidence>
<feature type="signal peptide" evidence="2">
    <location>
        <begin position="1"/>
        <end position="35"/>
    </location>
</feature>
<feature type="transmembrane region" description="Helical" evidence="1">
    <location>
        <begin position="172"/>
        <end position="192"/>
    </location>
</feature>
<keyword evidence="2" id="KW-0732">Signal</keyword>
<organism evidence="3 4">
    <name type="scientific">Antarctobacter heliothermus</name>
    <dbReference type="NCBI Taxonomy" id="74033"/>
    <lineage>
        <taxon>Bacteria</taxon>
        <taxon>Pseudomonadati</taxon>
        <taxon>Pseudomonadota</taxon>
        <taxon>Alphaproteobacteria</taxon>
        <taxon>Rhodobacterales</taxon>
        <taxon>Roseobacteraceae</taxon>
        <taxon>Antarctobacter</taxon>
    </lineage>
</organism>
<feature type="chain" id="PRO_5012624769" evidence="2">
    <location>
        <begin position="36"/>
        <end position="319"/>
    </location>
</feature>
<evidence type="ECO:0000313" key="4">
    <source>
        <dbReference type="Proteomes" id="UP000198440"/>
    </source>
</evidence>